<proteinExistence type="predicted"/>
<sequence length="206" mass="22387">MTTTLQTTRRWTYIFSRQNCLRLSALVLIAMVLNQCTTTGLNRGSVAERQQAILSMRSEVLDELYNIKPDVRSQLRNSSGYAVFSSANVNLIFASFGGGIGILHDNSSGSERYMKMGEVGIGIGAGIKDFRAVFVFHDEQALERFITQSWSFGGQADAAAKAGDLGAAVGGEAVLDNVTVYQLTQSGLALQATVKGTRYWQDSELN</sequence>
<comment type="caution">
    <text evidence="2">The sequence shown here is derived from an EMBL/GenBank/DDBJ whole genome shotgun (WGS) entry which is preliminary data.</text>
</comment>
<evidence type="ECO:0000259" key="1">
    <source>
        <dbReference type="Pfam" id="PF04366"/>
    </source>
</evidence>
<feature type="domain" description="Ysc84 actin-binding" evidence="1">
    <location>
        <begin position="118"/>
        <end position="206"/>
    </location>
</feature>
<dbReference type="AlphaFoldDB" id="A0A2A4MFR8"/>
<gene>
    <name evidence="2" type="ORF">COC19_07630</name>
</gene>
<protein>
    <recommendedName>
        <fullName evidence="1">Ysc84 actin-binding domain-containing protein</fullName>
    </recommendedName>
</protein>
<evidence type="ECO:0000313" key="2">
    <source>
        <dbReference type="EMBL" id="PCH59079.1"/>
    </source>
</evidence>
<dbReference type="Pfam" id="PF04366">
    <property type="entry name" value="Ysc84"/>
    <property type="match status" value="1"/>
</dbReference>
<dbReference type="InterPro" id="IPR007461">
    <property type="entry name" value="Ysc84_actin-binding"/>
</dbReference>
<organism evidence="2 3">
    <name type="scientific">SAR86 cluster bacterium</name>
    <dbReference type="NCBI Taxonomy" id="2030880"/>
    <lineage>
        <taxon>Bacteria</taxon>
        <taxon>Pseudomonadati</taxon>
        <taxon>Pseudomonadota</taxon>
        <taxon>Gammaproteobacteria</taxon>
        <taxon>SAR86 cluster</taxon>
    </lineage>
</organism>
<name>A0A2A4MFR8_9GAMM</name>
<dbReference type="Proteomes" id="UP000218172">
    <property type="component" value="Unassembled WGS sequence"/>
</dbReference>
<evidence type="ECO:0000313" key="3">
    <source>
        <dbReference type="Proteomes" id="UP000218172"/>
    </source>
</evidence>
<accession>A0A2A4MFR8</accession>
<dbReference type="EMBL" id="NVQR01000135">
    <property type="protein sequence ID" value="PCH59079.1"/>
    <property type="molecule type" value="Genomic_DNA"/>
</dbReference>
<reference evidence="3" key="1">
    <citation type="submission" date="2017-08" db="EMBL/GenBank/DDBJ databases">
        <title>A dynamic microbial community with high functional redundancy inhabits the cold, oxic subseafloor aquifer.</title>
        <authorList>
            <person name="Tully B.J."/>
            <person name="Wheat C.G."/>
            <person name="Glazer B.T."/>
            <person name="Huber J.A."/>
        </authorList>
    </citation>
    <scope>NUCLEOTIDE SEQUENCE [LARGE SCALE GENOMIC DNA]</scope>
</reference>